<feature type="binding site" evidence="7">
    <location>
        <position position="155"/>
    </location>
    <ligand>
        <name>substrate</name>
    </ligand>
</feature>
<dbReference type="SUPFAM" id="SSF54675">
    <property type="entry name" value="Nicotinate/Quinolinate PRTase N-terminal domain-like"/>
    <property type="match status" value="1"/>
</dbReference>
<evidence type="ECO:0000313" key="10">
    <source>
        <dbReference type="EMBL" id="CAE0613079.1"/>
    </source>
</evidence>
<dbReference type="CDD" id="cd01572">
    <property type="entry name" value="QPRTase"/>
    <property type="match status" value="1"/>
</dbReference>
<dbReference type="InterPro" id="IPR027277">
    <property type="entry name" value="NadC/ModD"/>
</dbReference>
<keyword evidence="4 6" id="KW-0328">Glycosyltransferase</keyword>
<comment type="similarity">
    <text evidence="2 6">Belongs to the NadC/ModD family.</text>
</comment>
<comment type="catalytic activity">
    <reaction evidence="6">
        <text>nicotinate beta-D-ribonucleotide + CO2 + diphosphate = quinolinate + 5-phospho-alpha-D-ribose 1-diphosphate + 2 H(+)</text>
        <dbReference type="Rhea" id="RHEA:12733"/>
        <dbReference type="ChEBI" id="CHEBI:15378"/>
        <dbReference type="ChEBI" id="CHEBI:16526"/>
        <dbReference type="ChEBI" id="CHEBI:29959"/>
        <dbReference type="ChEBI" id="CHEBI:33019"/>
        <dbReference type="ChEBI" id="CHEBI:57502"/>
        <dbReference type="ChEBI" id="CHEBI:58017"/>
        <dbReference type="EC" id="2.4.2.19"/>
    </reaction>
</comment>
<dbReference type="GO" id="GO:0005737">
    <property type="term" value="C:cytoplasm"/>
    <property type="evidence" value="ECO:0007669"/>
    <property type="project" value="TreeGrafter"/>
</dbReference>
<sequence>MAMAASFDVLASVRPLLDEDARGGDLTSLATVPDGRDARATFLAKADGVVAGLAAASAVFQCADERTCTTWDVAEGEHVRAGTVLGHVQGDARALLLAERTALNLMQRMSGVATLANAMARVAAPAVVLDTRKTAPGLRRFDKWAVRIGGGRNHRLGLDDMMMIKDNHVAAAGGVRLAVEAARRYCDLHDVDIEVEVEARTLEEVSQVMASLRETDGPPRGTKPKGARVSRILLDNMARFDPKSEGNVDVTMLEQALQMVDGRLETEASGNITLETVKRIGQTGVTFVSSGALTHSVPALDISLNFDV</sequence>
<dbReference type="PANTHER" id="PTHR32179">
    <property type="entry name" value="NICOTINATE-NUCLEOTIDE PYROPHOSPHORYLASE [CARBOXYLATING]"/>
    <property type="match status" value="1"/>
</dbReference>
<feature type="binding site" evidence="7">
    <location>
        <begin position="290"/>
        <end position="292"/>
    </location>
    <ligand>
        <name>substrate</name>
    </ligand>
</feature>
<dbReference type="Gene3D" id="3.20.20.70">
    <property type="entry name" value="Aldolase class I"/>
    <property type="match status" value="1"/>
</dbReference>
<feature type="binding site" evidence="7">
    <location>
        <position position="100"/>
    </location>
    <ligand>
        <name>substrate</name>
    </ligand>
</feature>
<dbReference type="NCBIfam" id="TIGR00078">
    <property type="entry name" value="nadC"/>
    <property type="match status" value="1"/>
</dbReference>
<dbReference type="SUPFAM" id="SSF51690">
    <property type="entry name" value="Nicotinate/Quinolinate PRTase C-terminal domain-like"/>
    <property type="match status" value="1"/>
</dbReference>
<gene>
    <name evidence="10" type="ORF">PSAL00342_LOCUS6978</name>
</gene>
<feature type="binding site" evidence="7">
    <location>
        <position position="198"/>
    </location>
    <ligand>
        <name>substrate</name>
    </ligand>
</feature>
<dbReference type="Pfam" id="PF01729">
    <property type="entry name" value="QRPTase_C"/>
    <property type="match status" value="1"/>
</dbReference>
<dbReference type="EC" id="2.4.2.19" evidence="6"/>
<dbReference type="GO" id="GO:0034213">
    <property type="term" value="P:quinolinate catabolic process"/>
    <property type="evidence" value="ECO:0007669"/>
    <property type="project" value="TreeGrafter"/>
</dbReference>
<dbReference type="EMBL" id="HBIS01008164">
    <property type="protein sequence ID" value="CAE0613079.1"/>
    <property type="molecule type" value="Transcribed_RNA"/>
</dbReference>
<feature type="domain" description="Quinolinate phosphoribosyl transferase N-terminal" evidence="9">
    <location>
        <begin position="25"/>
        <end position="110"/>
    </location>
</feature>
<comment type="pathway">
    <text evidence="1 6">Cofactor biosynthesis; NAD(+) biosynthesis; nicotinate D-ribonucleotide from quinolinate: step 1/1.</text>
</comment>
<feature type="binding site" evidence="7">
    <location>
        <position position="165"/>
    </location>
    <ligand>
        <name>substrate</name>
    </ligand>
</feature>
<evidence type="ECO:0000256" key="6">
    <source>
        <dbReference type="PIRNR" id="PIRNR006250"/>
    </source>
</evidence>
<dbReference type="InterPro" id="IPR037128">
    <property type="entry name" value="Quinolinate_PRibosylTase_N_sf"/>
</dbReference>
<dbReference type="Pfam" id="PF02749">
    <property type="entry name" value="QRPTase_N"/>
    <property type="match status" value="1"/>
</dbReference>
<dbReference type="GO" id="GO:0009435">
    <property type="term" value="P:NAD+ biosynthetic process"/>
    <property type="evidence" value="ECO:0007669"/>
    <property type="project" value="UniProtKB-UniPathway"/>
</dbReference>
<dbReference type="AlphaFoldDB" id="A0A7S3UH85"/>
<organism evidence="10">
    <name type="scientific">Picocystis salinarum</name>
    <dbReference type="NCBI Taxonomy" id="88271"/>
    <lineage>
        <taxon>Eukaryota</taxon>
        <taxon>Viridiplantae</taxon>
        <taxon>Chlorophyta</taxon>
        <taxon>Picocystophyceae</taxon>
        <taxon>Picocystales</taxon>
        <taxon>Picocystaceae</taxon>
        <taxon>Picocystis</taxon>
    </lineage>
</organism>
<reference evidence="10" key="1">
    <citation type="submission" date="2021-01" db="EMBL/GenBank/DDBJ databases">
        <authorList>
            <person name="Corre E."/>
            <person name="Pelletier E."/>
            <person name="Niang G."/>
            <person name="Scheremetjew M."/>
            <person name="Finn R."/>
            <person name="Kale V."/>
            <person name="Holt S."/>
            <person name="Cochrane G."/>
            <person name="Meng A."/>
            <person name="Brown T."/>
            <person name="Cohen L."/>
        </authorList>
    </citation>
    <scope>NUCLEOTIDE SEQUENCE</scope>
    <source>
        <strain evidence="10">CCMP1897</strain>
    </source>
</reference>
<name>A0A7S3UH85_9CHLO</name>
<dbReference type="GO" id="GO:0004514">
    <property type="term" value="F:nicotinate-nucleotide diphosphorylase (carboxylating) activity"/>
    <property type="evidence" value="ECO:0007669"/>
    <property type="project" value="UniProtKB-EC"/>
</dbReference>
<keyword evidence="3 6" id="KW-0662">Pyridine nucleotide biosynthesis</keyword>
<evidence type="ECO:0000259" key="9">
    <source>
        <dbReference type="Pfam" id="PF02749"/>
    </source>
</evidence>
<feature type="binding site" evidence="7">
    <location>
        <position position="235"/>
    </location>
    <ligand>
        <name>substrate</name>
    </ligand>
</feature>
<dbReference type="UniPathway" id="UPA00253">
    <property type="reaction ID" value="UER00331"/>
</dbReference>
<feature type="domain" description="Quinolinate phosphoribosyl transferase C-terminal" evidence="8">
    <location>
        <begin position="112"/>
        <end position="304"/>
    </location>
</feature>
<dbReference type="InterPro" id="IPR013785">
    <property type="entry name" value="Aldolase_TIM"/>
</dbReference>
<dbReference type="InterPro" id="IPR004393">
    <property type="entry name" value="NadC"/>
</dbReference>
<dbReference type="FunFam" id="3.90.1170.20:FF:000001">
    <property type="entry name" value="Nicotinate-nucleotide diphosphorylase (Carboxylating)"/>
    <property type="match status" value="1"/>
</dbReference>
<proteinExistence type="inferred from homology"/>
<accession>A0A7S3UH85</accession>
<evidence type="ECO:0000256" key="1">
    <source>
        <dbReference type="ARBA" id="ARBA00004893"/>
    </source>
</evidence>
<comment type="function">
    <text evidence="6">Involved in the catabolism of quinolinic acid (QA).</text>
</comment>
<evidence type="ECO:0000256" key="3">
    <source>
        <dbReference type="ARBA" id="ARBA00022642"/>
    </source>
</evidence>
<dbReference type="Gene3D" id="3.90.1170.20">
    <property type="entry name" value="Quinolinate phosphoribosyl transferase, N-terminal domain"/>
    <property type="match status" value="1"/>
</dbReference>
<dbReference type="InterPro" id="IPR022412">
    <property type="entry name" value="Quinolinate_PRibosylTrfase_N"/>
</dbReference>
<protein>
    <recommendedName>
        <fullName evidence="6">Nicotinate-nucleotide pyrophosphorylase [carboxylating]</fullName>
        <ecNumber evidence="6">2.4.2.19</ecNumber>
    </recommendedName>
    <alternativeName>
        <fullName evidence="6">Quinolinate phosphoribosyltransferase [decarboxylating]</fullName>
    </alternativeName>
</protein>
<feature type="binding site" evidence="7">
    <location>
        <begin position="131"/>
        <end position="133"/>
    </location>
    <ligand>
        <name>substrate</name>
    </ligand>
</feature>
<comment type="subunit">
    <text evidence="6">Hexamer formed by 3 homodimers.</text>
</comment>
<evidence type="ECO:0000256" key="4">
    <source>
        <dbReference type="ARBA" id="ARBA00022676"/>
    </source>
</evidence>
<evidence type="ECO:0000259" key="8">
    <source>
        <dbReference type="Pfam" id="PF01729"/>
    </source>
</evidence>
<feature type="binding site" evidence="7">
    <location>
        <begin position="269"/>
        <end position="271"/>
    </location>
    <ligand>
        <name>substrate</name>
    </ligand>
</feature>
<evidence type="ECO:0000256" key="2">
    <source>
        <dbReference type="ARBA" id="ARBA00009400"/>
    </source>
</evidence>
<dbReference type="PIRSF" id="PIRSF006250">
    <property type="entry name" value="NadC_ModD"/>
    <property type="match status" value="1"/>
</dbReference>
<keyword evidence="5 6" id="KW-0808">Transferase</keyword>
<evidence type="ECO:0000256" key="7">
    <source>
        <dbReference type="PIRSR" id="PIRSR006250-1"/>
    </source>
</evidence>
<dbReference type="PANTHER" id="PTHR32179:SF3">
    <property type="entry name" value="NICOTINATE-NUCLEOTIDE PYROPHOSPHORYLASE [CARBOXYLATING]"/>
    <property type="match status" value="1"/>
</dbReference>
<dbReference type="InterPro" id="IPR036068">
    <property type="entry name" value="Nicotinate_pribotase-like_C"/>
</dbReference>
<dbReference type="FunFam" id="3.20.20.70:FF:000149">
    <property type="entry name" value="Nicotinate-nucleotide pyrophosphorylase [carboxylating]"/>
    <property type="match status" value="1"/>
</dbReference>
<evidence type="ECO:0000256" key="5">
    <source>
        <dbReference type="ARBA" id="ARBA00022679"/>
    </source>
</evidence>
<dbReference type="InterPro" id="IPR002638">
    <property type="entry name" value="Quinolinate_PRibosylTrfase_C"/>
</dbReference>